<dbReference type="Proteomes" id="UP001159659">
    <property type="component" value="Unassembled WGS sequence"/>
</dbReference>
<evidence type="ECO:0000313" key="3">
    <source>
        <dbReference type="Proteomes" id="UP001159659"/>
    </source>
</evidence>
<sequence length="89" mass="10229">MVRVPGSSEDAVFHRESPEDKDVQVKNEYKIEDPLEDRSPVTKEERTKDRKTDQTLGEGPVNKVEVEHLQEKPKYPPYVLVEDTLGHDA</sequence>
<organism evidence="2 3">
    <name type="scientific">Peronospora farinosa</name>
    <dbReference type="NCBI Taxonomy" id="134698"/>
    <lineage>
        <taxon>Eukaryota</taxon>
        <taxon>Sar</taxon>
        <taxon>Stramenopiles</taxon>
        <taxon>Oomycota</taxon>
        <taxon>Peronosporomycetes</taxon>
        <taxon>Peronosporales</taxon>
        <taxon>Peronosporaceae</taxon>
        <taxon>Peronospora</taxon>
    </lineage>
</organism>
<feature type="compositionally biased region" description="Basic and acidic residues" evidence="1">
    <location>
        <begin position="11"/>
        <end position="53"/>
    </location>
</feature>
<comment type="caution">
    <text evidence="2">The sequence shown here is derived from an EMBL/GenBank/DDBJ whole genome shotgun (WGS) entry which is preliminary data.</text>
</comment>
<protein>
    <submittedName>
        <fullName evidence="2">Uncharacterized protein</fullName>
    </submittedName>
</protein>
<gene>
    <name evidence="2" type="ORF">PFR002_LOCUS750</name>
</gene>
<name>A0AAV0SR54_9STRA</name>
<evidence type="ECO:0000313" key="2">
    <source>
        <dbReference type="EMBL" id="CAI5705769.1"/>
    </source>
</evidence>
<dbReference type="AlphaFoldDB" id="A0AAV0SR54"/>
<reference evidence="2" key="1">
    <citation type="submission" date="2022-12" db="EMBL/GenBank/DDBJ databases">
        <authorList>
            <person name="Webb A."/>
        </authorList>
    </citation>
    <scope>NUCLEOTIDE SEQUENCE</scope>
    <source>
        <strain evidence="2">Pf2</strain>
    </source>
</reference>
<dbReference type="EMBL" id="CANTFK010000055">
    <property type="protein sequence ID" value="CAI5705769.1"/>
    <property type="molecule type" value="Genomic_DNA"/>
</dbReference>
<accession>A0AAV0SR54</accession>
<evidence type="ECO:0000256" key="1">
    <source>
        <dbReference type="SAM" id="MobiDB-lite"/>
    </source>
</evidence>
<proteinExistence type="predicted"/>
<feature type="region of interest" description="Disordered" evidence="1">
    <location>
        <begin position="1"/>
        <end position="70"/>
    </location>
</feature>